<evidence type="ECO:0000313" key="18">
    <source>
        <dbReference type="EMBL" id="MFC5402962.1"/>
    </source>
</evidence>
<gene>
    <name evidence="18" type="ORF">ACFPOF_09420</name>
</gene>
<dbReference type="InterPro" id="IPR036890">
    <property type="entry name" value="HATPase_C_sf"/>
</dbReference>
<feature type="transmembrane region" description="Helical" evidence="15">
    <location>
        <begin position="532"/>
        <end position="552"/>
    </location>
</feature>
<feature type="transmembrane region" description="Helical" evidence="15">
    <location>
        <begin position="196"/>
        <end position="215"/>
    </location>
</feature>
<keyword evidence="14" id="KW-0175">Coiled coil</keyword>
<dbReference type="RefSeq" id="WP_378131889.1">
    <property type="nucleotide sequence ID" value="NZ_JBHSMI010000017.1"/>
</dbReference>
<dbReference type="PROSITE" id="PS50109">
    <property type="entry name" value="HIS_KIN"/>
    <property type="match status" value="1"/>
</dbReference>
<keyword evidence="4" id="KW-1003">Cell membrane</keyword>
<keyword evidence="13 15" id="KW-0472">Membrane</keyword>
<keyword evidence="19" id="KW-1185">Reference proteome</keyword>
<dbReference type="PANTHER" id="PTHR34220:SF11">
    <property type="entry name" value="SENSOR PROTEIN KINASE HPTS"/>
    <property type="match status" value="1"/>
</dbReference>
<dbReference type="InterPro" id="IPR050640">
    <property type="entry name" value="Bact_2-comp_sensor_kinase"/>
</dbReference>
<accession>A0ABW0HS53</accession>
<evidence type="ECO:0000256" key="15">
    <source>
        <dbReference type="SAM" id="Phobius"/>
    </source>
</evidence>
<evidence type="ECO:0000313" key="19">
    <source>
        <dbReference type="Proteomes" id="UP001596113"/>
    </source>
</evidence>
<dbReference type="Gene3D" id="3.30.565.10">
    <property type="entry name" value="Histidine kinase-like ATPase, C-terminal domain"/>
    <property type="match status" value="1"/>
</dbReference>
<evidence type="ECO:0000256" key="1">
    <source>
        <dbReference type="ARBA" id="ARBA00000085"/>
    </source>
</evidence>
<name>A0ABW0HS53_9BACL</name>
<dbReference type="InterPro" id="IPR003594">
    <property type="entry name" value="HATPase_dom"/>
</dbReference>
<evidence type="ECO:0000259" key="17">
    <source>
        <dbReference type="PROSITE" id="PS50885"/>
    </source>
</evidence>
<feature type="domain" description="HAMP" evidence="17">
    <location>
        <begin position="556"/>
        <end position="608"/>
    </location>
</feature>
<evidence type="ECO:0000256" key="14">
    <source>
        <dbReference type="SAM" id="Coils"/>
    </source>
</evidence>
<evidence type="ECO:0000256" key="2">
    <source>
        <dbReference type="ARBA" id="ARBA00004651"/>
    </source>
</evidence>
<dbReference type="InterPro" id="IPR005467">
    <property type="entry name" value="His_kinase_dom"/>
</dbReference>
<evidence type="ECO:0000256" key="8">
    <source>
        <dbReference type="ARBA" id="ARBA00022741"/>
    </source>
</evidence>
<keyword evidence="8" id="KW-0547">Nucleotide-binding</keyword>
<dbReference type="Pfam" id="PF02518">
    <property type="entry name" value="HATPase_c"/>
    <property type="match status" value="1"/>
</dbReference>
<evidence type="ECO:0000256" key="7">
    <source>
        <dbReference type="ARBA" id="ARBA00022692"/>
    </source>
</evidence>
<dbReference type="Gene3D" id="6.10.340.10">
    <property type="match status" value="1"/>
</dbReference>
<comment type="catalytic activity">
    <reaction evidence="1">
        <text>ATP + protein L-histidine = ADP + protein N-phospho-L-histidine.</text>
        <dbReference type="EC" id="2.7.13.3"/>
    </reaction>
</comment>
<dbReference type="InterPro" id="IPR010559">
    <property type="entry name" value="Sig_transdc_His_kin_internal"/>
</dbReference>
<sequence length="844" mass="96715">MANIVQNKIELSRIFTRFINVTDDVDQAYLVGNNGQVYSNELFGENALWDETMFRELLEHSDGSFQWTYTVMETQSVSRKLIGISRAIYNEDGAYNGFVLVLLKERSFANFYPDANTKIMMLTDHRNRIISANDPARIGTQLPEQLIVPSGIHEMNSIHNQSYVMSSFESGYTGWKLYIATPYKDVFLILLTDNKGYVLLTLFSLLLFVGLILFFSNRLIAPLIKLNETFDSIQPSTAGRIVVHPQIAPHRGFLARIHFKTKLTIVLMTCIVMPVVLLMFISHSFTQSLMKQKFVEVSTINAEQTIKRIKSYTANLEKTVYYFYYDAQFIKAIANQKGTSLTPESYSVIERTVENAMNQKTDVVYIDLFDRNMKRLYTSKSRGQGFMYPDSTPESIEQTPWLDTYRDYYKDDLITFGRRIADFQGNDVIGYVFITFKEKDLEKNYMGTRTDWNETFIINQNNRVMSHANKNKIGSETEPELARWINPESYKGRAIGGSKGNQVVSYADIGNTHWKMVNVASLAYVSESMEKIVLYDMFVLIGSVLSIVIFVIRYTGRISRPINDLTRRVVEFSSAWVDYPVSKHGGDEIEQLRSNFYLMISRINTLILEVYEIQLKKNEAELMQKEAELITLQSQINPHFLYNTLEVIRWKSAFLMGGDNEVSDLVTTLSEYFRLSLSQGRRTITLAEELEHVHRYIKIMNHRYKDKIIFECDIAEDALQCIVPKITLQPIVENALYHGIKLKSGKGKIQIAAQAERNELRITVSDDGVGIGADRLDKLKEHVTQHETAGTEYGKGGYGLQNIHQRLQLLYGKRFRFEIDSVANEGTRVTIIMPAEGASTNENG</sequence>
<comment type="caution">
    <text evidence="18">The sequence shown here is derived from an EMBL/GenBank/DDBJ whole genome shotgun (WGS) entry which is preliminary data.</text>
</comment>
<evidence type="ECO:0000256" key="10">
    <source>
        <dbReference type="ARBA" id="ARBA00022840"/>
    </source>
</evidence>
<evidence type="ECO:0000259" key="16">
    <source>
        <dbReference type="PROSITE" id="PS50109"/>
    </source>
</evidence>
<dbReference type="InterPro" id="IPR003660">
    <property type="entry name" value="HAMP_dom"/>
</dbReference>
<dbReference type="Proteomes" id="UP001596113">
    <property type="component" value="Unassembled WGS sequence"/>
</dbReference>
<keyword evidence="11 15" id="KW-1133">Transmembrane helix</keyword>
<evidence type="ECO:0000256" key="3">
    <source>
        <dbReference type="ARBA" id="ARBA00012438"/>
    </source>
</evidence>
<dbReference type="PANTHER" id="PTHR34220">
    <property type="entry name" value="SENSOR HISTIDINE KINASE YPDA"/>
    <property type="match status" value="1"/>
</dbReference>
<dbReference type="SUPFAM" id="SSF55874">
    <property type="entry name" value="ATPase domain of HSP90 chaperone/DNA topoisomerase II/histidine kinase"/>
    <property type="match status" value="1"/>
</dbReference>
<keyword evidence="10" id="KW-0067">ATP-binding</keyword>
<keyword evidence="7 15" id="KW-0812">Transmembrane</keyword>
<dbReference type="GO" id="GO:0004673">
    <property type="term" value="F:protein histidine kinase activity"/>
    <property type="evidence" value="ECO:0007669"/>
    <property type="project" value="UniProtKB-EC"/>
</dbReference>
<proteinExistence type="predicted"/>
<reference evidence="19" key="1">
    <citation type="journal article" date="2019" name="Int. J. Syst. Evol. Microbiol.">
        <title>The Global Catalogue of Microorganisms (GCM) 10K type strain sequencing project: providing services to taxonomists for standard genome sequencing and annotation.</title>
        <authorList>
            <consortium name="The Broad Institute Genomics Platform"/>
            <consortium name="The Broad Institute Genome Sequencing Center for Infectious Disease"/>
            <person name="Wu L."/>
            <person name="Ma J."/>
        </authorList>
    </citation>
    <scope>NUCLEOTIDE SEQUENCE [LARGE SCALE GENOMIC DNA]</scope>
    <source>
        <strain evidence="19">CGMCC 1.18575</strain>
    </source>
</reference>
<keyword evidence="12" id="KW-0902">Two-component regulatory system</keyword>
<dbReference type="Pfam" id="PF06580">
    <property type="entry name" value="His_kinase"/>
    <property type="match status" value="1"/>
</dbReference>
<feature type="coiled-coil region" evidence="14">
    <location>
        <begin position="608"/>
        <end position="635"/>
    </location>
</feature>
<dbReference type="Pfam" id="PF00672">
    <property type="entry name" value="HAMP"/>
    <property type="match status" value="1"/>
</dbReference>
<protein>
    <recommendedName>
        <fullName evidence="3">histidine kinase</fullName>
        <ecNumber evidence="3">2.7.13.3</ecNumber>
    </recommendedName>
</protein>
<evidence type="ECO:0000256" key="9">
    <source>
        <dbReference type="ARBA" id="ARBA00022777"/>
    </source>
</evidence>
<evidence type="ECO:0000256" key="13">
    <source>
        <dbReference type="ARBA" id="ARBA00023136"/>
    </source>
</evidence>
<keyword evidence="9 18" id="KW-0418">Kinase</keyword>
<comment type="subcellular location">
    <subcellularLocation>
        <location evidence="2">Cell membrane</location>
        <topology evidence="2">Multi-pass membrane protein</topology>
    </subcellularLocation>
</comment>
<feature type="domain" description="Histidine kinase" evidence="16">
    <location>
        <begin position="660"/>
        <end position="837"/>
    </location>
</feature>
<evidence type="ECO:0000256" key="5">
    <source>
        <dbReference type="ARBA" id="ARBA00022553"/>
    </source>
</evidence>
<keyword evidence="5" id="KW-0597">Phosphoprotein</keyword>
<evidence type="ECO:0000256" key="4">
    <source>
        <dbReference type="ARBA" id="ARBA00022475"/>
    </source>
</evidence>
<evidence type="ECO:0000256" key="11">
    <source>
        <dbReference type="ARBA" id="ARBA00022989"/>
    </source>
</evidence>
<dbReference type="SMART" id="SM00387">
    <property type="entry name" value="HATPase_c"/>
    <property type="match status" value="1"/>
</dbReference>
<dbReference type="EMBL" id="JBHSMI010000017">
    <property type="protein sequence ID" value="MFC5402962.1"/>
    <property type="molecule type" value="Genomic_DNA"/>
</dbReference>
<dbReference type="PROSITE" id="PS50885">
    <property type="entry name" value="HAMP"/>
    <property type="match status" value="1"/>
</dbReference>
<keyword evidence="6 18" id="KW-0808">Transferase</keyword>
<feature type="transmembrane region" description="Helical" evidence="15">
    <location>
        <begin position="263"/>
        <end position="285"/>
    </location>
</feature>
<evidence type="ECO:0000256" key="12">
    <source>
        <dbReference type="ARBA" id="ARBA00023012"/>
    </source>
</evidence>
<organism evidence="18 19">
    <name type="scientific">Cohnella soli</name>
    <dbReference type="NCBI Taxonomy" id="425005"/>
    <lineage>
        <taxon>Bacteria</taxon>
        <taxon>Bacillati</taxon>
        <taxon>Bacillota</taxon>
        <taxon>Bacilli</taxon>
        <taxon>Bacillales</taxon>
        <taxon>Paenibacillaceae</taxon>
        <taxon>Cohnella</taxon>
    </lineage>
</organism>
<dbReference type="EC" id="2.7.13.3" evidence="3"/>
<evidence type="ECO:0000256" key="6">
    <source>
        <dbReference type="ARBA" id="ARBA00022679"/>
    </source>
</evidence>